<evidence type="ECO:0000256" key="4">
    <source>
        <dbReference type="ARBA" id="ARBA00023136"/>
    </source>
</evidence>
<gene>
    <name evidence="6" type="ORF">ACFO3Q_08865</name>
</gene>
<keyword evidence="2 5" id="KW-0812">Transmembrane</keyword>
<protein>
    <submittedName>
        <fullName evidence="6">VIT1/CCC1 transporter family protein</fullName>
    </submittedName>
</protein>
<comment type="subcellular location">
    <subcellularLocation>
        <location evidence="1">Endomembrane system</location>
        <topology evidence="1">Multi-pass membrane protein</topology>
    </subcellularLocation>
</comment>
<feature type="transmembrane region" description="Helical" evidence="5">
    <location>
        <begin position="114"/>
        <end position="135"/>
    </location>
</feature>
<evidence type="ECO:0000313" key="6">
    <source>
        <dbReference type="EMBL" id="MFC4728279.1"/>
    </source>
</evidence>
<dbReference type="InterPro" id="IPR008217">
    <property type="entry name" value="Ccc1_fam"/>
</dbReference>
<dbReference type="Proteomes" id="UP001595892">
    <property type="component" value="Unassembled WGS sequence"/>
</dbReference>
<feature type="transmembrane region" description="Helical" evidence="5">
    <location>
        <begin position="87"/>
        <end position="108"/>
    </location>
</feature>
<keyword evidence="7" id="KW-1185">Reference proteome</keyword>
<evidence type="ECO:0000256" key="2">
    <source>
        <dbReference type="ARBA" id="ARBA00022692"/>
    </source>
</evidence>
<evidence type="ECO:0000256" key="3">
    <source>
        <dbReference type="ARBA" id="ARBA00022989"/>
    </source>
</evidence>
<dbReference type="RefSeq" id="WP_377004307.1">
    <property type="nucleotide sequence ID" value="NZ_JBHSGG010000024.1"/>
</dbReference>
<dbReference type="Pfam" id="PF01988">
    <property type="entry name" value="VIT1"/>
    <property type="match status" value="2"/>
</dbReference>
<evidence type="ECO:0000256" key="5">
    <source>
        <dbReference type="SAM" id="Phobius"/>
    </source>
</evidence>
<keyword evidence="3 5" id="KW-1133">Transmembrane helix</keyword>
<feature type="transmembrane region" description="Helical" evidence="5">
    <location>
        <begin position="16"/>
        <end position="37"/>
    </location>
</feature>
<proteinExistence type="predicted"/>
<keyword evidence="4 5" id="KW-0472">Membrane</keyword>
<reference evidence="7" key="1">
    <citation type="journal article" date="2019" name="Int. J. Syst. Evol. Microbiol.">
        <title>The Global Catalogue of Microorganisms (GCM) 10K type strain sequencing project: providing services to taxonomists for standard genome sequencing and annotation.</title>
        <authorList>
            <consortium name="The Broad Institute Genomics Platform"/>
            <consortium name="The Broad Institute Genome Sequencing Center for Infectious Disease"/>
            <person name="Wu L."/>
            <person name="Ma J."/>
        </authorList>
    </citation>
    <scope>NUCLEOTIDE SEQUENCE [LARGE SCALE GENOMIC DNA]</scope>
    <source>
        <strain evidence="7">CGMCC 1.13574</strain>
    </source>
</reference>
<dbReference type="PANTHER" id="PTHR31851">
    <property type="entry name" value="FE(2+)/MN(2+) TRANSPORTER PCL1"/>
    <property type="match status" value="1"/>
</dbReference>
<dbReference type="EMBL" id="JBHSGG010000024">
    <property type="protein sequence ID" value="MFC4728279.1"/>
    <property type="molecule type" value="Genomic_DNA"/>
</dbReference>
<name>A0ABV9NL21_9GAMM</name>
<sequence length="174" mass="17614">MRSGVRTYFRRRIKDLVLGANDGIITTFAIVTGATGASLSPRVALVLGIANLFADGLSMGASNYLGRKSEADSDATADPRGALGAGLATFAAFVVAGAIPLVAFLVPMAPASRFPAACALTAGALFGFGAMRAVVTRRSWLYSGLEMLAIGAAAAVVAYVVGWALAGVAGLDMV</sequence>
<accession>A0ABV9NL21</accession>
<evidence type="ECO:0000256" key="1">
    <source>
        <dbReference type="ARBA" id="ARBA00004127"/>
    </source>
</evidence>
<evidence type="ECO:0000313" key="7">
    <source>
        <dbReference type="Proteomes" id="UP001595892"/>
    </source>
</evidence>
<comment type="caution">
    <text evidence="6">The sequence shown here is derived from an EMBL/GenBank/DDBJ whole genome shotgun (WGS) entry which is preliminary data.</text>
</comment>
<feature type="transmembrane region" description="Helical" evidence="5">
    <location>
        <begin position="43"/>
        <end position="66"/>
    </location>
</feature>
<feature type="transmembrane region" description="Helical" evidence="5">
    <location>
        <begin position="147"/>
        <end position="171"/>
    </location>
</feature>
<organism evidence="6 7">
    <name type="scientific">Coralloluteibacterium thermophilum</name>
    <dbReference type="NCBI Taxonomy" id="2707049"/>
    <lineage>
        <taxon>Bacteria</taxon>
        <taxon>Pseudomonadati</taxon>
        <taxon>Pseudomonadota</taxon>
        <taxon>Gammaproteobacteria</taxon>
        <taxon>Lysobacterales</taxon>
        <taxon>Lysobacteraceae</taxon>
        <taxon>Coralloluteibacterium</taxon>
    </lineage>
</organism>